<organism evidence="3 4">
    <name type="scientific">Staurois parvus</name>
    <dbReference type="NCBI Taxonomy" id="386267"/>
    <lineage>
        <taxon>Eukaryota</taxon>
        <taxon>Metazoa</taxon>
        <taxon>Chordata</taxon>
        <taxon>Craniata</taxon>
        <taxon>Vertebrata</taxon>
        <taxon>Euteleostomi</taxon>
        <taxon>Amphibia</taxon>
        <taxon>Batrachia</taxon>
        <taxon>Anura</taxon>
        <taxon>Neobatrachia</taxon>
        <taxon>Ranoidea</taxon>
        <taxon>Ranidae</taxon>
        <taxon>Staurois</taxon>
    </lineage>
</organism>
<name>A0ABN9G7V2_9NEOB</name>
<dbReference type="Proteomes" id="UP001162483">
    <property type="component" value="Unassembled WGS sequence"/>
</dbReference>
<dbReference type="EMBL" id="CATNWA010018068">
    <property type="protein sequence ID" value="CAI9605059.1"/>
    <property type="molecule type" value="Genomic_DNA"/>
</dbReference>
<feature type="non-terminal residue" evidence="3">
    <location>
        <position position="1"/>
    </location>
</feature>
<evidence type="ECO:0000259" key="2">
    <source>
        <dbReference type="PROSITE" id="PS50240"/>
    </source>
</evidence>
<gene>
    <name evidence="3" type="ORF">SPARVUS_LOCUS13544851</name>
</gene>
<dbReference type="Pfam" id="PF00089">
    <property type="entry name" value="Trypsin"/>
    <property type="match status" value="1"/>
</dbReference>
<evidence type="ECO:0000256" key="1">
    <source>
        <dbReference type="ARBA" id="ARBA00023157"/>
    </source>
</evidence>
<dbReference type="PROSITE" id="PS50240">
    <property type="entry name" value="TRYPSIN_DOM"/>
    <property type="match status" value="1"/>
</dbReference>
<dbReference type="PROSITE" id="PS00135">
    <property type="entry name" value="TRYPSIN_SER"/>
    <property type="match status" value="1"/>
</dbReference>
<reference evidence="3" key="1">
    <citation type="submission" date="2023-05" db="EMBL/GenBank/DDBJ databases">
        <authorList>
            <person name="Stuckert A."/>
        </authorList>
    </citation>
    <scope>NUCLEOTIDE SEQUENCE</scope>
</reference>
<dbReference type="InterPro" id="IPR033116">
    <property type="entry name" value="TRYPSIN_SER"/>
</dbReference>
<dbReference type="InterPro" id="IPR009003">
    <property type="entry name" value="Peptidase_S1_PA"/>
</dbReference>
<feature type="domain" description="Peptidase S1" evidence="2">
    <location>
        <begin position="1"/>
        <end position="98"/>
    </location>
</feature>
<dbReference type="CDD" id="cd00190">
    <property type="entry name" value="Tryp_SPc"/>
    <property type="match status" value="1"/>
</dbReference>
<dbReference type="Gene3D" id="2.40.10.10">
    <property type="entry name" value="Trypsin-like serine proteases"/>
    <property type="match status" value="1"/>
</dbReference>
<proteinExistence type="predicted"/>
<evidence type="ECO:0000313" key="3">
    <source>
        <dbReference type="EMBL" id="CAI9605059.1"/>
    </source>
</evidence>
<dbReference type="InterPro" id="IPR001254">
    <property type="entry name" value="Trypsin_dom"/>
</dbReference>
<keyword evidence="4" id="KW-1185">Reference proteome</keyword>
<accession>A0ABN9G7V2</accession>
<comment type="caution">
    <text evidence="3">The sequence shown here is derived from an EMBL/GenBank/DDBJ whole genome shotgun (WGS) entry which is preliminary data.</text>
</comment>
<protein>
    <recommendedName>
        <fullName evidence="2">Peptidase S1 domain-containing protein</fullName>
    </recommendedName>
</protein>
<dbReference type="PANTHER" id="PTHR24252">
    <property type="entry name" value="ACROSIN-RELATED"/>
    <property type="match status" value="1"/>
</dbReference>
<dbReference type="SUPFAM" id="SSF50494">
    <property type="entry name" value="Trypsin-like serine proteases"/>
    <property type="match status" value="1"/>
</dbReference>
<dbReference type="PANTHER" id="PTHR24252:SF20">
    <property type="entry name" value="LOW QUALITY PROTEIN: TRANSMEMBRANE PROTEASE SERINE 6"/>
    <property type="match status" value="1"/>
</dbReference>
<dbReference type="InterPro" id="IPR043504">
    <property type="entry name" value="Peptidase_S1_PA_chymotrypsin"/>
</dbReference>
<evidence type="ECO:0000313" key="4">
    <source>
        <dbReference type="Proteomes" id="UP001162483"/>
    </source>
</evidence>
<keyword evidence="1" id="KW-1015">Disulfide bond</keyword>
<sequence length="99" mass="11055">GVQNDILQKVDLNLINEDVCSELYNYRITPRMFCAGDTVGTKDSCEGDSGGPLVCQEPKGRWFIAGVVSWGFGCSRPRRFGIYTRITRLVGWIHNVTAQ</sequence>